<dbReference type="AlphaFoldDB" id="A0A1V8M6P5"/>
<dbReference type="PRINTS" id="PR00812">
    <property type="entry name" value="BCTERIALGSPF"/>
</dbReference>
<evidence type="ECO:0000256" key="3">
    <source>
        <dbReference type="ARBA" id="ARBA00022475"/>
    </source>
</evidence>
<name>A0A1V8M6P5_9GAMM</name>
<keyword evidence="3" id="KW-1003">Cell membrane</keyword>
<accession>A0A1V8M6P5</accession>
<feature type="transmembrane region" description="Helical" evidence="7">
    <location>
        <begin position="378"/>
        <end position="400"/>
    </location>
</feature>
<dbReference type="InterPro" id="IPR042094">
    <property type="entry name" value="T2SS_GspF_sf"/>
</dbReference>
<keyword evidence="4 7" id="KW-0812">Transmembrane</keyword>
<comment type="caution">
    <text evidence="9">The sequence shown here is derived from an EMBL/GenBank/DDBJ whole genome shotgun (WGS) entry which is preliminary data.</text>
</comment>
<sequence>MTIFSYTARDRSGQQTSDVVDSVSRDAAIMQLRGEGLLVLQINELKKNKDEESYSLNPLDYRSIRSLDIENAFHQIAVMLRSGVSLMDAVELIRKHSRIGVRKVWVKIAERIQQGGALTDALIEQDLFSNLTIQLVKVGEQTGHMSTVMDQAAKEMASTRRLKKQITSALKYPVFTLLFAIGLVVFMLTSIVPEIKKLLLIMGKPMPPITQALIDISDWFVQNAIFMGIFAVVFVVVFVLLYHWPPSRWWVDRFSLRIPLIGHVLRLSGTVLFCRAMGLLLSSGVLIVDALKTMEQLHGNKFMASHVAFAHSRVLQGSSLAEPLAEKARYTDLVLQMIRVGENSGTLDDILVEMTEYHNELLEQSIAKLTGMIAPMMTIFVGGIIGFVYAAFLVAMFSAAGGSPS</sequence>
<evidence type="ECO:0000256" key="7">
    <source>
        <dbReference type="SAM" id="Phobius"/>
    </source>
</evidence>
<feature type="domain" description="Type II secretion system protein GspF" evidence="8">
    <location>
        <begin position="73"/>
        <end position="193"/>
    </location>
</feature>
<evidence type="ECO:0000256" key="6">
    <source>
        <dbReference type="ARBA" id="ARBA00023136"/>
    </source>
</evidence>
<evidence type="ECO:0000256" key="4">
    <source>
        <dbReference type="ARBA" id="ARBA00022692"/>
    </source>
</evidence>
<organism evidence="9 10">
    <name type="scientific">Methyloprofundus sedimenti</name>
    <dbReference type="NCBI Taxonomy" id="1420851"/>
    <lineage>
        <taxon>Bacteria</taxon>
        <taxon>Pseudomonadati</taxon>
        <taxon>Pseudomonadota</taxon>
        <taxon>Gammaproteobacteria</taxon>
        <taxon>Methylococcales</taxon>
        <taxon>Methylococcaceae</taxon>
        <taxon>Methyloprofundus</taxon>
    </lineage>
</organism>
<dbReference type="STRING" id="1420851.AU255_04785"/>
<dbReference type="Proteomes" id="UP000191980">
    <property type="component" value="Unassembled WGS sequence"/>
</dbReference>
<keyword evidence="6 7" id="KW-0472">Membrane</keyword>
<evidence type="ECO:0000256" key="5">
    <source>
        <dbReference type="ARBA" id="ARBA00022989"/>
    </source>
</evidence>
<evidence type="ECO:0000256" key="2">
    <source>
        <dbReference type="ARBA" id="ARBA00005745"/>
    </source>
</evidence>
<dbReference type="RefSeq" id="WP_080521825.1">
    <property type="nucleotide sequence ID" value="NZ_LPUF01000001.1"/>
</dbReference>
<dbReference type="PANTHER" id="PTHR30012:SF0">
    <property type="entry name" value="TYPE II SECRETION SYSTEM PROTEIN F-RELATED"/>
    <property type="match status" value="1"/>
</dbReference>
<proteinExistence type="inferred from homology"/>
<gene>
    <name evidence="9" type="ORF">AU255_04785</name>
</gene>
<dbReference type="InterPro" id="IPR003004">
    <property type="entry name" value="GspF/PilC"/>
</dbReference>
<keyword evidence="10" id="KW-1185">Reference proteome</keyword>
<evidence type="ECO:0000259" key="8">
    <source>
        <dbReference type="Pfam" id="PF00482"/>
    </source>
</evidence>
<dbReference type="Pfam" id="PF00482">
    <property type="entry name" value="T2SSF"/>
    <property type="match status" value="2"/>
</dbReference>
<comment type="subcellular location">
    <subcellularLocation>
        <location evidence="1">Cell membrane</location>
        <topology evidence="1">Multi-pass membrane protein</topology>
    </subcellularLocation>
</comment>
<dbReference type="InterPro" id="IPR018076">
    <property type="entry name" value="T2SS_GspF_dom"/>
</dbReference>
<evidence type="ECO:0000313" key="9">
    <source>
        <dbReference type="EMBL" id="OQK17212.1"/>
    </source>
</evidence>
<keyword evidence="5 7" id="KW-1133">Transmembrane helix</keyword>
<evidence type="ECO:0000313" key="10">
    <source>
        <dbReference type="Proteomes" id="UP000191980"/>
    </source>
</evidence>
<feature type="domain" description="Type II secretion system protein GspF" evidence="8">
    <location>
        <begin position="273"/>
        <end position="394"/>
    </location>
</feature>
<protein>
    <recommendedName>
        <fullName evidence="8">Type II secretion system protein GspF domain-containing protein</fullName>
    </recommendedName>
</protein>
<dbReference type="OrthoDB" id="9805682at2"/>
<feature type="transmembrane region" description="Helical" evidence="7">
    <location>
        <begin position="172"/>
        <end position="192"/>
    </location>
</feature>
<evidence type="ECO:0000256" key="1">
    <source>
        <dbReference type="ARBA" id="ARBA00004651"/>
    </source>
</evidence>
<dbReference type="GO" id="GO:0005886">
    <property type="term" value="C:plasma membrane"/>
    <property type="evidence" value="ECO:0007669"/>
    <property type="project" value="UniProtKB-SubCell"/>
</dbReference>
<comment type="similarity">
    <text evidence="2">Belongs to the GSP F family.</text>
</comment>
<reference evidence="9 10" key="1">
    <citation type="submission" date="2015-12" db="EMBL/GenBank/DDBJ databases">
        <authorList>
            <person name="Shamseldin A."/>
            <person name="Moawad H."/>
            <person name="Abd El-Rahim W.M."/>
            <person name="Sadowsky M.J."/>
        </authorList>
    </citation>
    <scope>NUCLEOTIDE SEQUENCE [LARGE SCALE GENOMIC DNA]</scope>
    <source>
        <strain evidence="9 10">WF1</strain>
    </source>
</reference>
<dbReference type="EMBL" id="LPUF01000001">
    <property type="protein sequence ID" value="OQK17212.1"/>
    <property type="molecule type" value="Genomic_DNA"/>
</dbReference>
<dbReference type="PANTHER" id="PTHR30012">
    <property type="entry name" value="GENERAL SECRETION PATHWAY PROTEIN"/>
    <property type="match status" value="1"/>
</dbReference>
<feature type="transmembrane region" description="Helical" evidence="7">
    <location>
        <begin position="224"/>
        <end position="244"/>
    </location>
</feature>
<dbReference type="Gene3D" id="1.20.81.30">
    <property type="entry name" value="Type II secretion system (T2SS), domain F"/>
    <property type="match status" value="2"/>
</dbReference>